<dbReference type="CDD" id="cd00075">
    <property type="entry name" value="HATPase"/>
    <property type="match status" value="1"/>
</dbReference>
<comment type="catalytic activity">
    <reaction evidence="1">
        <text>ATP + protein L-histidine = ADP + protein N-phospho-L-histidine.</text>
        <dbReference type="EC" id="2.7.13.3"/>
    </reaction>
</comment>
<evidence type="ECO:0000313" key="6">
    <source>
        <dbReference type="Proteomes" id="UP000218327"/>
    </source>
</evidence>
<evidence type="ECO:0000256" key="3">
    <source>
        <dbReference type="SAM" id="Phobius"/>
    </source>
</evidence>
<feature type="transmembrane region" description="Helical" evidence="3">
    <location>
        <begin position="23"/>
        <end position="45"/>
    </location>
</feature>
<gene>
    <name evidence="5" type="ORF">COA96_02915</name>
</gene>
<dbReference type="PROSITE" id="PS50109">
    <property type="entry name" value="HIS_KIN"/>
    <property type="match status" value="1"/>
</dbReference>
<keyword evidence="3" id="KW-0472">Membrane</keyword>
<dbReference type="SUPFAM" id="SSF55874">
    <property type="entry name" value="ATPase domain of HSP90 chaperone/DNA topoisomerase II/histidine kinase"/>
    <property type="match status" value="1"/>
</dbReference>
<dbReference type="PRINTS" id="PR00344">
    <property type="entry name" value="BCTRLSENSOR"/>
</dbReference>
<keyword evidence="3" id="KW-0812">Transmembrane</keyword>
<dbReference type="Proteomes" id="UP000218327">
    <property type="component" value="Unassembled WGS sequence"/>
</dbReference>
<proteinExistence type="predicted"/>
<feature type="transmembrane region" description="Helical" evidence="3">
    <location>
        <begin position="51"/>
        <end position="71"/>
    </location>
</feature>
<dbReference type="Pfam" id="PF02518">
    <property type="entry name" value="HATPase_c"/>
    <property type="match status" value="1"/>
</dbReference>
<evidence type="ECO:0000256" key="1">
    <source>
        <dbReference type="ARBA" id="ARBA00000085"/>
    </source>
</evidence>
<dbReference type="SMART" id="SM00387">
    <property type="entry name" value="HATPase_c"/>
    <property type="match status" value="1"/>
</dbReference>
<dbReference type="GO" id="GO:0004673">
    <property type="term" value="F:protein histidine kinase activity"/>
    <property type="evidence" value="ECO:0007669"/>
    <property type="project" value="UniProtKB-EC"/>
</dbReference>
<dbReference type="EC" id="2.7.13.3" evidence="2"/>
<sequence length="451" mass="50565">MALFNKKTTDSVLGVKGPVENQLALITLLSNLFPSLLLLVVLWYFQISIYLVGIVAVVLLFLTLFSVSTVWRRSQYQFRSVHSLLDAIVRGDYSFRGSHQAGDGALGELNLTINALAKTLHRQRVQSEESQLLVQKVVDQIDVAIIAWDQSQTIRLINPAARKVLNLEEVQQCDQTLPKILAFANELRVGEMQVKSLQFPELSGRFRLLLERFIADGNTHNLLFLTNLSSILRLEERRAWRNLVRVLSHEINNSLSPLKSFSTTLKSQIEKRETDMDLKQELIEGMNVIGNRAESLAQFVQSYQKIAKLPEPDRKVVDFQQCLMNITKLFPKNLISLNGDAITLSIDASQIEQVMINLIKNAIEAGADGEPVQVDWRVQRSRLVVSIKDNGIGIQNPENLFTPYYTTKATGSGIGLVFCQQVIEAHEGFLSLANRQDVQGSVATLSLPITT</sequence>
<organism evidence="5 6">
    <name type="scientific">SAR86 cluster bacterium</name>
    <dbReference type="NCBI Taxonomy" id="2030880"/>
    <lineage>
        <taxon>Bacteria</taxon>
        <taxon>Pseudomonadati</taxon>
        <taxon>Pseudomonadota</taxon>
        <taxon>Gammaproteobacteria</taxon>
        <taxon>SAR86 cluster</taxon>
    </lineage>
</organism>
<comment type="caution">
    <text evidence="5">The sequence shown here is derived from an EMBL/GenBank/DDBJ whole genome shotgun (WGS) entry which is preliminary data.</text>
</comment>
<dbReference type="InterPro" id="IPR004358">
    <property type="entry name" value="Sig_transdc_His_kin-like_C"/>
</dbReference>
<reference evidence="6" key="1">
    <citation type="submission" date="2017-08" db="EMBL/GenBank/DDBJ databases">
        <title>A dynamic microbial community with high functional redundancy inhabits the cold, oxic subseafloor aquifer.</title>
        <authorList>
            <person name="Tully B.J."/>
            <person name="Wheat C.G."/>
            <person name="Glazer B.T."/>
            <person name="Huber J.A."/>
        </authorList>
    </citation>
    <scope>NUCLEOTIDE SEQUENCE [LARGE SCALE GENOMIC DNA]</scope>
</reference>
<feature type="domain" description="Histidine kinase" evidence="4">
    <location>
        <begin position="246"/>
        <end position="451"/>
    </location>
</feature>
<accession>A0A2A5B8Y4</accession>
<evidence type="ECO:0000259" key="4">
    <source>
        <dbReference type="PROSITE" id="PS50109"/>
    </source>
</evidence>
<evidence type="ECO:0000256" key="2">
    <source>
        <dbReference type="ARBA" id="ARBA00012438"/>
    </source>
</evidence>
<dbReference type="Gene3D" id="1.10.287.130">
    <property type="match status" value="1"/>
</dbReference>
<dbReference type="PANTHER" id="PTHR43065">
    <property type="entry name" value="SENSOR HISTIDINE KINASE"/>
    <property type="match status" value="1"/>
</dbReference>
<dbReference type="InterPro" id="IPR005467">
    <property type="entry name" value="His_kinase_dom"/>
</dbReference>
<protein>
    <recommendedName>
        <fullName evidence="2">histidine kinase</fullName>
        <ecNumber evidence="2">2.7.13.3</ecNumber>
    </recommendedName>
</protein>
<dbReference type="PANTHER" id="PTHR43065:SF51">
    <property type="entry name" value="HISTIDINE KINASE"/>
    <property type="match status" value="1"/>
</dbReference>
<dbReference type="AlphaFoldDB" id="A0A2A5B8Y4"/>
<dbReference type="Gene3D" id="3.30.565.10">
    <property type="entry name" value="Histidine kinase-like ATPase, C-terminal domain"/>
    <property type="match status" value="1"/>
</dbReference>
<evidence type="ECO:0000313" key="5">
    <source>
        <dbReference type="EMBL" id="PCJ27466.1"/>
    </source>
</evidence>
<name>A0A2A5B8Y4_9GAMM</name>
<dbReference type="InterPro" id="IPR003594">
    <property type="entry name" value="HATPase_dom"/>
</dbReference>
<dbReference type="EMBL" id="NVVJ01000006">
    <property type="protein sequence ID" value="PCJ27466.1"/>
    <property type="molecule type" value="Genomic_DNA"/>
</dbReference>
<dbReference type="InterPro" id="IPR036890">
    <property type="entry name" value="HATPase_C_sf"/>
</dbReference>
<keyword evidence="3" id="KW-1133">Transmembrane helix</keyword>